<dbReference type="SUPFAM" id="SSF51294">
    <property type="entry name" value="Hedgehog/intein (Hint) domain"/>
    <property type="match status" value="1"/>
</dbReference>
<dbReference type="PROSITE" id="PS50818">
    <property type="entry name" value="INTEIN_C_TER"/>
    <property type="match status" value="1"/>
</dbReference>
<evidence type="ECO:0000259" key="4">
    <source>
        <dbReference type="SMART" id="SM00306"/>
    </source>
</evidence>
<keyword evidence="3" id="KW-0812">Transmembrane</keyword>
<dbReference type="CDD" id="cd00081">
    <property type="entry name" value="Hint"/>
    <property type="match status" value="1"/>
</dbReference>
<dbReference type="PROSITE" id="PS50231">
    <property type="entry name" value="RICIN_B_LECTIN"/>
    <property type="match status" value="1"/>
</dbReference>
<dbReference type="InterPro" id="IPR035992">
    <property type="entry name" value="Ricin_B-like_lectins"/>
</dbReference>
<dbReference type="PANTHER" id="PTHR32305:SF17">
    <property type="entry name" value="TRNA NUCLEASE WAPA"/>
    <property type="match status" value="1"/>
</dbReference>
<dbReference type="Proteomes" id="UP000607311">
    <property type="component" value="Unassembled WGS sequence"/>
</dbReference>
<evidence type="ECO:0000256" key="2">
    <source>
        <dbReference type="SAM" id="MobiDB-lite"/>
    </source>
</evidence>
<evidence type="ECO:0000256" key="1">
    <source>
        <dbReference type="ARBA" id="ARBA00022737"/>
    </source>
</evidence>
<gene>
    <name evidence="6" type="ORF">Vse01_30070</name>
</gene>
<dbReference type="SUPFAM" id="SSF50370">
    <property type="entry name" value="Ricin B-like lectins"/>
    <property type="match status" value="1"/>
</dbReference>
<dbReference type="InterPro" id="IPR000772">
    <property type="entry name" value="Ricin_B_lectin"/>
</dbReference>
<feature type="region of interest" description="Disordered" evidence="2">
    <location>
        <begin position="1003"/>
        <end position="1027"/>
    </location>
</feature>
<keyword evidence="1" id="KW-0677">Repeat</keyword>
<feature type="compositionally biased region" description="Low complexity" evidence="2">
    <location>
        <begin position="2323"/>
        <end position="2344"/>
    </location>
</feature>
<protein>
    <recommendedName>
        <fullName evidence="8">Sugar-binding protein</fullName>
    </recommendedName>
</protein>
<feature type="domain" description="Ricin B lectin" evidence="5">
    <location>
        <begin position="1812"/>
        <end position="1943"/>
    </location>
</feature>
<dbReference type="InterPro" id="IPR030934">
    <property type="entry name" value="Intein_C"/>
</dbReference>
<evidence type="ECO:0000259" key="5">
    <source>
        <dbReference type="SMART" id="SM00458"/>
    </source>
</evidence>
<dbReference type="InterPro" id="IPR003587">
    <property type="entry name" value="Hint_dom_N"/>
</dbReference>
<proteinExistence type="predicted"/>
<keyword evidence="3" id="KW-1133">Transmembrane helix</keyword>
<dbReference type="SMART" id="SM00458">
    <property type="entry name" value="RICIN"/>
    <property type="match status" value="1"/>
</dbReference>
<dbReference type="Gene3D" id="2.80.10.50">
    <property type="match status" value="1"/>
</dbReference>
<dbReference type="Pfam" id="PF14427">
    <property type="entry name" value="Pput2613-deam"/>
    <property type="match status" value="1"/>
</dbReference>
<feature type="compositionally biased region" description="Low complexity" evidence="2">
    <location>
        <begin position="2288"/>
        <end position="2299"/>
    </location>
</feature>
<organism evidence="6 7">
    <name type="scientific">Micromonospora sediminimaris</name>
    <dbReference type="NCBI Taxonomy" id="547162"/>
    <lineage>
        <taxon>Bacteria</taxon>
        <taxon>Bacillati</taxon>
        <taxon>Actinomycetota</taxon>
        <taxon>Actinomycetes</taxon>
        <taxon>Micromonosporales</taxon>
        <taxon>Micromonosporaceae</taxon>
        <taxon>Micromonospora</taxon>
    </lineage>
</organism>
<dbReference type="EMBL" id="BOPD01000017">
    <property type="protein sequence ID" value="GIJ33859.1"/>
    <property type="molecule type" value="Genomic_DNA"/>
</dbReference>
<keyword evidence="3" id="KW-0472">Membrane</keyword>
<feature type="domain" description="Hint" evidence="4">
    <location>
        <begin position="2348"/>
        <end position="2453"/>
    </location>
</feature>
<accession>A0A9W5XKD8</accession>
<evidence type="ECO:0008006" key="8">
    <source>
        <dbReference type="Google" id="ProtNLM"/>
    </source>
</evidence>
<dbReference type="PANTHER" id="PTHR32305">
    <property type="match status" value="1"/>
</dbReference>
<reference evidence="6" key="1">
    <citation type="submission" date="2021-01" db="EMBL/GenBank/DDBJ databases">
        <title>Whole genome shotgun sequence of Verrucosispora sediminis NBRC 107745.</title>
        <authorList>
            <person name="Komaki H."/>
            <person name="Tamura T."/>
        </authorList>
    </citation>
    <scope>NUCLEOTIDE SEQUENCE</scope>
    <source>
        <strain evidence="6">NBRC 107745</strain>
    </source>
</reference>
<dbReference type="Gene3D" id="2.170.16.10">
    <property type="entry name" value="Hedgehog/Intein (Hint) domain"/>
    <property type="match status" value="1"/>
</dbReference>
<feature type="compositionally biased region" description="Polar residues" evidence="2">
    <location>
        <begin position="2264"/>
        <end position="2281"/>
    </location>
</feature>
<feature type="region of interest" description="Disordered" evidence="2">
    <location>
        <begin position="2257"/>
        <end position="2348"/>
    </location>
</feature>
<dbReference type="InterPro" id="IPR022385">
    <property type="entry name" value="Rhs_assc_core"/>
</dbReference>
<name>A0A9W5XKD8_9ACTN</name>
<dbReference type="InterPro" id="IPR056823">
    <property type="entry name" value="TEN-like_YD-shell"/>
</dbReference>
<dbReference type="NCBIfam" id="TIGR01643">
    <property type="entry name" value="YD_repeat_2x"/>
    <property type="match status" value="1"/>
</dbReference>
<dbReference type="SMART" id="SM00306">
    <property type="entry name" value="HintN"/>
    <property type="match status" value="1"/>
</dbReference>
<dbReference type="Pfam" id="PF25023">
    <property type="entry name" value="TEN_YD-shell"/>
    <property type="match status" value="2"/>
</dbReference>
<feature type="compositionally biased region" description="Gly residues" evidence="2">
    <location>
        <begin position="2300"/>
        <end position="2313"/>
    </location>
</feature>
<keyword evidence="7" id="KW-1185">Reference proteome</keyword>
<dbReference type="InterPro" id="IPR027472">
    <property type="entry name" value="Pput2613-NH3ase"/>
</dbReference>
<feature type="transmembrane region" description="Helical" evidence="3">
    <location>
        <begin position="48"/>
        <end position="69"/>
    </location>
</feature>
<evidence type="ECO:0000313" key="6">
    <source>
        <dbReference type="EMBL" id="GIJ33859.1"/>
    </source>
</evidence>
<feature type="transmembrane region" description="Helical" evidence="3">
    <location>
        <begin position="6"/>
        <end position="27"/>
    </location>
</feature>
<evidence type="ECO:0000256" key="3">
    <source>
        <dbReference type="SAM" id="Phobius"/>
    </source>
</evidence>
<dbReference type="InterPro" id="IPR006530">
    <property type="entry name" value="YD"/>
</dbReference>
<evidence type="ECO:0000313" key="7">
    <source>
        <dbReference type="Proteomes" id="UP000607311"/>
    </source>
</evidence>
<dbReference type="Pfam" id="PF07591">
    <property type="entry name" value="PT-HINT"/>
    <property type="match status" value="1"/>
</dbReference>
<dbReference type="InterPro" id="IPR036844">
    <property type="entry name" value="Hint_dom_sf"/>
</dbReference>
<comment type="caution">
    <text evidence="6">The sequence shown here is derived from an EMBL/GenBank/DDBJ whole genome shotgun (WGS) entry which is preliminary data.</text>
</comment>
<dbReference type="Gene3D" id="2.180.10.10">
    <property type="entry name" value="RHS repeat-associated core"/>
    <property type="match status" value="2"/>
</dbReference>
<sequence>MLTHVPIRHVSLAVLPANLLFVFTPGWESTRMPGTGLLARRRGRPARTAFILALSMTMTVTALPAPAFAVPGPGMSRGAIELPEIPEVEQIAPNEQAVTDLLTDEPEPLDPYEPSAVDAWDEDSGTVDLTGVAAGEALPVDDLPVALGVPEGGDPAALAGTWAVDLAAPEASHDVGVAGLIMKITPPATADPTAEVALSVDYTPFADFYGPQAADRFGVVLLPDCVFDDPDGGDCADGGAGVQSTEPAGVTGQVVSSEVEILPVAGASARSAAIAGVDEGAGDRRIVTGSVPVGSLVGTDGAVAGRSAFGAQSSAADANVVGVLDTGASAAGDFTATPLLFSGSWAAGSSSGAFTYSYQVQVPETAGGLMPKVALSYSSQSVDGRTSATNNQASWIGDGWDYAAGAITRTYVNCRQDSKKPGSNNSEHRTADLCWGSKNATLSLGGMTTELVRDDSTGTWTTANGDGSKVQLLKDTGLDNGDADGEYWVVTTRDGTRYHFGRHRLPGWTAGQPVTNSVLTAPVYGNHSGEDCYQAGDWADSACTQAWRWSLDYVEDIHGNVMSLWWAKEENRYARNFNFKSPVKYDRGGYLTRIDYGQRSNNVYGAAPLARVSFDVAERCFAEGSQTCSESNFNSQIPHDYRIWYDTPADLNCISGRKCWNASPSFFTRKRLDKITTFAQRRSGSTSLQKVDEYQLTQSFPTLLTGPNTALWLESIQRTGYGVDGDKVALNPVRFAHNPEDMPNRVRNDNRPSFSRLRIARVINEYGGETVVTYKQPTGSCATGSGLPGKDDTAELKSNTRLCFPNFWHPDPAKDDVIDWFHKYVVESVEELPAIDGAASSTLTTYAYDNAGWRLAEPEFSKKSRRTYSQFAGFEQVTVLTGPPIAELGSEQTKSVTRYFRGMGDSVSVKDNVGTGEEIAKDREPFAGRVAEELTYAKASDPDANWLTRSVTYPTATELASRDRDDGLDPLKAWRVTDTRQKAVSRSSGTGDDTRTLRTVETKTTYESTHGLPERIESLGDTGKSGDESCTFVEYTHRTDKNLIGLTRQIRSSPTTCAAADFDDLTTLSSAGRVGYDGAAYGAALPSNTRGLATQTWSLKADGSGFQNDGTTTFDAIGRVLTRTDPDNKVSRITYTPASGQAYAVSEENSLGHKQTRELDPGRAVTLKTTDPNNQVSHAEYDALGRLVKAWGAGRTPSPALVPDFRAEYALPAIVPDPENPGESIRKPPYVTTFARGHEDRIQTSVTIYDGLGRERQSQVEATGGGRLITDTLYNSAGEVWQTNNAYFAEGSPIGRLFTPESDTVVPNATRYTYDGLGRVVEELPLLNGTEYPSRATRYSYGLDHSTVINPAGAASYRLHTDGLGRTTRVDTFRDAARTDFTSMRYEYDARGQLAEATHSANPVPWTWTYDQRGRLTRTTDPDTGATTMTYDHRDRPLTTTNARGITVWNGYDELSRPTQQRLGGSGGELLAEYTYDTVAGGKGLPATSTRYTDGLPYTQSVGGYTEDYQPTSTTLTLPESIASTWGLNQEYRYDYTYTDTGLTESATLPAVGSLPSEKLLVRYTRDGLPLSVSGKDWYGSETVYSPYGQVLRSTLGAHPYRVWTMASYDDASGALTRQQVFREVTGNHLVSNRSYGYDDAGNVTSIREHATTIAERQCFTYDPLGQLRNAWTSQDQASCSAGPGTATAPNAAAGVDGTGYWQEYEYDLLGNRTKLVERDLTGRTSTGPIETTYGYGYGTEEGDQPRTLDAVTKTYTTPQGAAIVSEAKRLYELTGETKSVTSTRNGDQQELSWTYDGQVERITGSGTKGRTSYMGLASKCIDLSSSLAEPNRPIQLYTCNATIAQKWAFVPAPEQTNANLGTLSIFDSWCAQPAGTTAGSALRLQRCDGTAAQQLERLSTGQLKHPASGLCLAVQDAAIADSTPIVLAACAGGAPEQLWEAQDETRHIYGPGGTRLLKIQGQQATLDLGEAQVSVQSGGMLLNTQRSYATPGGMVTRYAYGTSTGSNLVAVASDHQGSPSAEVALADGMQIRIRKQDPFGNQRIADTPANLQTNRGFLGAVRDDTSGFVPLGARLYDPEVGRFLSADPVLDLTDPVQNNGFTYAHNNPVTHSDPSGLSVALTASETAAALAGAGLSSAMIAQAQANMGRSLISVILDSAWYILKEFIGINDALNCFGGDMWACGSLILNAIPWTKVAKIPAVIRAVNRTINAIQAWQAAKRAAEAVLAAARAAEAAALQAKKLAIERAKKAAQAAKKKAADKVNSTSNKATQSAKKTGNGPQKEAQAKSNPKGSSAASGGAGGKGGGGGSGKGDSKPGGSSGASNRSNGGSSGSDASSSNGESCPIRNSFIPGTRVLMADGSTKAIEDVEPGDKVVVTDPETGRTEVDTVTATITGDGIKHLVKVTIDPEDDQGSETAEVTATDGHPFWVPELGEWIDATDLQPGQWLQTSAGTYVQITAIERWSVPRATVHNLTVANTHTYHVAAGNQPVLVHNCGDNAPGHTADVTRHGSDGEILDEYSVWSGRATPEESALGGGYNTQAATHTENRVARMSGASAGRVSIPNDPYAGLKRAAPGDLIVIEGQLPPCNRCRGAMNRIVNEVGASVAYMWDGPKGSGVWFRRGKS</sequence>
<dbReference type="NCBIfam" id="TIGR03696">
    <property type="entry name" value="Rhs_assc_core"/>
    <property type="match status" value="1"/>
</dbReference>
<dbReference type="Pfam" id="PF00652">
    <property type="entry name" value="Ricin_B_lectin"/>
    <property type="match status" value="1"/>
</dbReference>
<dbReference type="InterPro" id="IPR050708">
    <property type="entry name" value="T6SS_VgrG/RHS"/>
</dbReference>